<dbReference type="EMBL" id="JACICD010000011">
    <property type="protein sequence ID" value="MBB3773513.1"/>
    <property type="molecule type" value="Genomic_DNA"/>
</dbReference>
<feature type="domain" description="Multidrug resistance protein MdtA-like barrel-sandwich hybrid" evidence="2">
    <location>
        <begin position="60"/>
        <end position="253"/>
    </location>
</feature>
<feature type="transmembrane region" description="Helical" evidence="1">
    <location>
        <begin position="21"/>
        <end position="43"/>
    </location>
</feature>
<proteinExistence type="predicted"/>
<keyword evidence="1" id="KW-1133">Transmembrane helix</keyword>
<evidence type="ECO:0000259" key="3">
    <source>
        <dbReference type="Pfam" id="PF25963"/>
    </source>
</evidence>
<organism evidence="4 5">
    <name type="scientific">Ancylobacter tetraedralis</name>
    <dbReference type="NCBI Taxonomy" id="217068"/>
    <lineage>
        <taxon>Bacteria</taxon>
        <taxon>Pseudomonadati</taxon>
        <taxon>Pseudomonadota</taxon>
        <taxon>Alphaproteobacteria</taxon>
        <taxon>Hyphomicrobiales</taxon>
        <taxon>Xanthobacteraceae</taxon>
        <taxon>Ancylobacter</taxon>
    </lineage>
</organism>
<accession>A0A839ZFB9</accession>
<dbReference type="Proteomes" id="UP000533469">
    <property type="component" value="Unassembled WGS sequence"/>
</dbReference>
<feature type="domain" description="p-hydroxybenzoic acid efflux pump subunit AaeA-like beta-barrel" evidence="3">
    <location>
        <begin position="258"/>
        <end position="352"/>
    </location>
</feature>
<dbReference type="AlphaFoldDB" id="A0A839ZFB9"/>
<dbReference type="Pfam" id="PF25963">
    <property type="entry name" value="Beta-barrel_AAEA"/>
    <property type="match status" value="1"/>
</dbReference>
<evidence type="ECO:0000313" key="5">
    <source>
        <dbReference type="Proteomes" id="UP000533469"/>
    </source>
</evidence>
<dbReference type="PANTHER" id="PTHR30367">
    <property type="entry name" value="P-HYDROXYBENZOIC ACID EFFLUX PUMP SUBUNIT AAEA-RELATED"/>
    <property type="match status" value="1"/>
</dbReference>
<sequence>MASEQMAGERPAPSAYSHRRSLVGSTLGALIIVAAIGAGWLYFRQSALSPLSEDAVLTANIVNIAATVPGQIVAIAVEENQKVAKGDLLFALDPEPYRLTVEQTRADLAIAMAALDTQRRTISAEQSNAAIAAEQIARARTNLALAEQTLARLTPLLPKGYVTAQQVDDARTARDDARVSLTQAIKQAAAADSLVSTLEGAQALVEARRAALALAERNLANTQVRSPHDGRVVGLTISTGEIVAPGQSVFTLIDTEHWYASASFRETELETIEVGDCARVYALANRAVPIAGRVEGIGWGVISEDLVNLPRNLPYLPKSLNWVRIAQRFPVRIRLIDPPENLTRIGASAVAIVHHGDRC</sequence>
<protein>
    <submittedName>
        <fullName evidence="4">Multidrug efflux system membrane fusion protein</fullName>
    </submittedName>
</protein>
<dbReference type="Gene3D" id="2.40.50.100">
    <property type="match status" value="1"/>
</dbReference>
<comment type="caution">
    <text evidence="4">The sequence shown here is derived from an EMBL/GenBank/DDBJ whole genome shotgun (WGS) entry which is preliminary data.</text>
</comment>
<reference evidence="4 5" key="1">
    <citation type="submission" date="2020-08" db="EMBL/GenBank/DDBJ databases">
        <title>Genomic Encyclopedia of Type Strains, Phase IV (KMG-IV): sequencing the most valuable type-strain genomes for metagenomic binning, comparative biology and taxonomic classification.</title>
        <authorList>
            <person name="Goeker M."/>
        </authorList>
    </citation>
    <scope>NUCLEOTIDE SEQUENCE [LARGE SCALE GENOMIC DNA]</scope>
    <source>
        <strain evidence="4 5">DSM 5895</strain>
    </source>
</reference>
<name>A0A839ZFB9_9HYPH</name>
<dbReference type="PANTHER" id="PTHR30367:SF1">
    <property type="entry name" value="MULTIDRUG RESISTANCE PROTEIN MDTN"/>
    <property type="match status" value="1"/>
</dbReference>
<keyword evidence="1" id="KW-0472">Membrane</keyword>
<dbReference type="InterPro" id="IPR050393">
    <property type="entry name" value="MFP_Efflux_Pump"/>
</dbReference>
<dbReference type="InterPro" id="IPR058634">
    <property type="entry name" value="AaeA-lik-b-barrel"/>
</dbReference>
<dbReference type="Pfam" id="PF25917">
    <property type="entry name" value="BSH_RND"/>
    <property type="match status" value="1"/>
</dbReference>
<evidence type="ECO:0000313" key="4">
    <source>
        <dbReference type="EMBL" id="MBB3773513.1"/>
    </source>
</evidence>
<dbReference type="SUPFAM" id="SSF111369">
    <property type="entry name" value="HlyD-like secretion proteins"/>
    <property type="match status" value="2"/>
</dbReference>
<keyword evidence="5" id="KW-1185">Reference proteome</keyword>
<dbReference type="RefSeq" id="WP_246340332.1">
    <property type="nucleotide sequence ID" value="NZ_JACICD010000011.1"/>
</dbReference>
<keyword evidence="1" id="KW-0812">Transmembrane</keyword>
<dbReference type="InterPro" id="IPR058625">
    <property type="entry name" value="MdtA-like_BSH"/>
</dbReference>
<dbReference type="Gene3D" id="2.40.30.170">
    <property type="match status" value="1"/>
</dbReference>
<dbReference type="NCBIfam" id="NF007785">
    <property type="entry name" value="PRK10476.1"/>
    <property type="match status" value="1"/>
</dbReference>
<evidence type="ECO:0000259" key="2">
    <source>
        <dbReference type="Pfam" id="PF25917"/>
    </source>
</evidence>
<gene>
    <name evidence="4" type="ORF">FHS55_004150</name>
</gene>
<evidence type="ECO:0000256" key="1">
    <source>
        <dbReference type="SAM" id="Phobius"/>
    </source>
</evidence>